<dbReference type="GO" id="GO:0009007">
    <property type="term" value="F:site-specific DNA-methyltransferase (adenine-specific) activity"/>
    <property type="evidence" value="ECO:0007669"/>
    <property type="project" value="UniProtKB-EC"/>
</dbReference>
<dbReference type="EMBL" id="NRJG01000120">
    <property type="protein sequence ID" value="RIY36007.1"/>
    <property type="molecule type" value="Genomic_DNA"/>
</dbReference>
<evidence type="ECO:0000313" key="5">
    <source>
        <dbReference type="Proteomes" id="UP000265916"/>
    </source>
</evidence>
<dbReference type="OrthoDB" id="5671374at2"/>
<keyword evidence="1" id="KW-0489">Methyltransferase</keyword>
<name>A0A3A1YJ11_9GAMM</name>
<gene>
    <name evidence="4" type="ORF">CKF58_06370</name>
</gene>
<reference evidence="4 5" key="1">
    <citation type="submission" date="2017-08" db="EMBL/GenBank/DDBJ databases">
        <title>Reclassification of Bisgaard taxon 37 and 44.</title>
        <authorList>
            <person name="Christensen H."/>
        </authorList>
    </citation>
    <scope>NUCLEOTIDE SEQUENCE [LARGE SCALE GENOMIC DNA]</scope>
    <source>
        <strain evidence="4 5">111</strain>
    </source>
</reference>
<dbReference type="AlphaFoldDB" id="A0A3A1YJ11"/>
<evidence type="ECO:0000256" key="2">
    <source>
        <dbReference type="ARBA" id="ARBA00022679"/>
    </source>
</evidence>
<proteinExistence type="predicted"/>
<keyword evidence="3" id="KW-0949">S-adenosyl-L-methionine</keyword>
<comment type="caution">
    <text evidence="4">The sequence shown here is derived from an EMBL/GenBank/DDBJ whole genome shotgun (WGS) entry which is preliminary data.</text>
</comment>
<dbReference type="Proteomes" id="UP000265916">
    <property type="component" value="Unassembled WGS sequence"/>
</dbReference>
<organism evidence="4 5">
    <name type="scientific">Psittacicella hinzii</name>
    <dbReference type="NCBI Taxonomy" id="2028575"/>
    <lineage>
        <taxon>Bacteria</taxon>
        <taxon>Pseudomonadati</taxon>
        <taxon>Pseudomonadota</taxon>
        <taxon>Gammaproteobacteria</taxon>
        <taxon>Pasteurellales</taxon>
        <taxon>Psittacicellaceae</taxon>
        <taxon>Psittacicella</taxon>
    </lineage>
</organism>
<evidence type="ECO:0000256" key="3">
    <source>
        <dbReference type="ARBA" id="ARBA00022691"/>
    </source>
</evidence>
<keyword evidence="2" id="KW-0808">Transferase</keyword>
<evidence type="ECO:0008006" key="6">
    <source>
        <dbReference type="Google" id="ProtNLM"/>
    </source>
</evidence>
<dbReference type="InterPro" id="IPR029063">
    <property type="entry name" value="SAM-dependent_MTases_sf"/>
</dbReference>
<protein>
    <recommendedName>
        <fullName evidence="6">D12 class N6 adenine-specific DNA methyltransferase</fullName>
    </recommendedName>
</protein>
<dbReference type="GO" id="GO:0009307">
    <property type="term" value="P:DNA restriction-modification system"/>
    <property type="evidence" value="ECO:0007669"/>
    <property type="project" value="InterPro"/>
</dbReference>
<keyword evidence="5" id="KW-1185">Reference proteome</keyword>
<dbReference type="SUPFAM" id="SSF53335">
    <property type="entry name" value="S-adenosyl-L-methionine-dependent methyltransferases"/>
    <property type="match status" value="1"/>
</dbReference>
<dbReference type="Gene3D" id="3.40.50.150">
    <property type="entry name" value="Vaccinia Virus protein VP39"/>
    <property type="match status" value="1"/>
</dbReference>
<dbReference type="GO" id="GO:0032259">
    <property type="term" value="P:methylation"/>
    <property type="evidence" value="ECO:0007669"/>
    <property type="project" value="UniProtKB-KW"/>
</dbReference>
<dbReference type="RefSeq" id="WP_119532108.1">
    <property type="nucleotide sequence ID" value="NZ_JBHSSP010000028.1"/>
</dbReference>
<accession>A0A3A1YJ11</accession>
<sequence length="307" mass="35385">MNQRPPVVNQEKVWHKAPIVFQGQKRFFIKETLDFLRKVISNDGEGYTIIDLFGGSGLLAHNAKRAFPQARVIFNDYDNVTDRIKKLSIAIDNWHAIEAIRSSYEANLPAKLKRDQSVKDKRLIEPVLAYIENTPAAYLSLSHLSSWLCFSAKISVTKEDLIKRIKSGIFWRFPLSPPPLADDYLDGLEITCKDFRELLDEFEQQPNLVLLCDPPYLWTSSDGYKEPNRFGITDFLELMLKVKPPFLMFETAKSQVMAVARCFVQYRLQNWQSWVDCHTFAKSANTSGYDKRTETVIYNISGSNNDR</sequence>
<evidence type="ECO:0000313" key="4">
    <source>
        <dbReference type="EMBL" id="RIY36007.1"/>
    </source>
</evidence>
<dbReference type="Pfam" id="PF02086">
    <property type="entry name" value="MethyltransfD12"/>
    <property type="match status" value="1"/>
</dbReference>
<dbReference type="InterPro" id="IPR012327">
    <property type="entry name" value="MeTrfase_D12"/>
</dbReference>
<evidence type="ECO:0000256" key="1">
    <source>
        <dbReference type="ARBA" id="ARBA00022603"/>
    </source>
</evidence>